<dbReference type="InterPro" id="IPR001214">
    <property type="entry name" value="SET_dom"/>
</dbReference>
<evidence type="ECO:0000256" key="12">
    <source>
        <dbReference type="PROSITE-ProRule" id="PRU00146"/>
    </source>
</evidence>
<comment type="subcellular location">
    <subcellularLocation>
        <location evidence="2">Chromosome</location>
    </subcellularLocation>
    <subcellularLocation>
        <location evidence="1">Nucleus</location>
    </subcellularLocation>
</comment>
<dbReference type="PANTHER" id="PTHR22884">
    <property type="entry name" value="SET DOMAIN PROTEINS"/>
    <property type="match status" value="1"/>
</dbReference>
<evidence type="ECO:0000256" key="6">
    <source>
        <dbReference type="ARBA" id="ARBA00022691"/>
    </source>
</evidence>
<dbReference type="Pfam" id="PF23011">
    <property type="entry name" value="PHD-1st_NSD"/>
    <property type="match status" value="1"/>
</dbReference>
<dbReference type="SUPFAM" id="SSF82199">
    <property type="entry name" value="SET domain"/>
    <property type="match status" value="1"/>
</dbReference>
<dbReference type="CDD" id="cd15568">
    <property type="entry name" value="PHD5_NSD"/>
    <property type="match status" value="1"/>
</dbReference>
<feature type="region of interest" description="Disordered" evidence="13">
    <location>
        <begin position="229"/>
        <end position="257"/>
    </location>
</feature>
<evidence type="ECO:0000259" key="16">
    <source>
        <dbReference type="PROSITE" id="PS51215"/>
    </source>
</evidence>
<evidence type="ECO:0000259" key="14">
    <source>
        <dbReference type="PROSITE" id="PS50016"/>
    </source>
</evidence>
<organism evidence="17 18">
    <name type="scientific">Cichlidogyrus casuarinus</name>
    <dbReference type="NCBI Taxonomy" id="1844966"/>
    <lineage>
        <taxon>Eukaryota</taxon>
        <taxon>Metazoa</taxon>
        <taxon>Spiralia</taxon>
        <taxon>Lophotrochozoa</taxon>
        <taxon>Platyhelminthes</taxon>
        <taxon>Monogenea</taxon>
        <taxon>Monopisthocotylea</taxon>
        <taxon>Dactylogyridea</taxon>
        <taxon>Ancyrocephalidae</taxon>
        <taxon>Cichlidogyrus</taxon>
    </lineage>
</organism>
<dbReference type="InterPro" id="IPR050777">
    <property type="entry name" value="SET2_Histone-Lys_MeTrsfase"/>
</dbReference>
<keyword evidence="4" id="KW-0489">Methyltransferase</keyword>
<dbReference type="InterPro" id="IPR019787">
    <property type="entry name" value="Znf_PHD-finger"/>
</dbReference>
<dbReference type="InterPro" id="IPR013083">
    <property type="entry name" value="Znf_RING/FYVE/PHD"/>
</dbReference>
<dbReference type="Pfam" id="PF00856">
    <property type="entry name" value="SET"/>
    <property type="match status" value="1"/>
</dbReference>
<keyword evidence="3" id="KW-0158">Chromosome</keyword>
<dbReference type="AlphaFoldDB" id="A0ABD2QFW1"/>
<dbReference type="GO" id="GO:0005634">
    <property type="term" value="C:nucleus"/>
    <property type="evidence" value="ECO:0007669"/>
    <property type="project" value="UniProtKB-SubCell"/>
</dbReference>
<feature type="region of interest" description="Disordered" evidence="13">
    <location>
        <begin position="20"/>
        <end position="43"/>
    </location>
</feature>
<evidence type="ECO:0000259" key="15">
    <source>
        <dbReference type="PROSITE" id="PS50280"/>
    </source>
</evidence>
<evidence type="ECO:0000256" key="1">
    <source>
        <dbReference type="ARBA" id="ARBA00004123"/>
    </source>
</evidence>
<keyword evidence="7" id="KW-0479">Metal-binding</keyword>
<evidence type="ECO:0000256" key="5">
    <source>
        <dbReference type="ARBA" id="ARBA00022679"/>
    </source>
</evidence>
<accession>A0ABD2QFW1</accession>
<dbReference type="InterPro" id="IPR006560">
    <property type="entry name" value="AWS_dom"/>
</dbReference>
<proteinExistence type="predicted"/>
<feature type="domain" description="SET" evidence="15">
    <location>
        <begin position="133"/>
        <end position="264"/>
    </location>
</feature>
<dbReference type="PROSITE" id="PS51215">
    <property type="entry name" value="AWS"/>
    <property type="match status" value="1"/>
</dbReference>
<dbReference type="GO" id="GO:0008270">
    <property type="term" value="F:zinc ion binding"/>
    <property type="evidence" value="ECO:0007669"/>
    <property type="project" value="UniProtKB-KW"/>
</dbReference>
<evidence type="ECO:0000256" key="4">
    <source>
        <dbReference type="ARBA" id="ARBA00022603"/>
    </source>
</evidence>
<comment type="caution">
    <text evidence="17">The sequence shown here is derived from an EMBL/GenBank/DDBJ whole genome shotgun (WGS) entry which is preliminary data.</text>
</comment>
<gene>
    <name evidence="17" type="primary">WHSC1L1_2</name>
    <name evidence="17" type="ORF">Ciccas_004090</name>
</gene>
<feature type="region of interest" description="Disordered" evidence="13">
    <location>
        <begin position="434"/>
        <end position="461"/>
    </location>
</feature>
<keyword evidence="10" id="KW-0156">Chromatin regulator</keyword>
<dbReference type="PROSITE" id="PS50016">
    <property type="entry name" value="ZF_PHD_2"/>
    <property type="match status" value="1"/>
</dbReference>
<dbReference type="EMBL" id="JBJKFK010000408">
    <property type="protein sequence ID" value="KAL3317256.1"/>
    <property type="molecule type" value="Genomic_DNA"/>
</dbReference>
<evidence type="ECO:0000256" key="13">
    <source>
        <dbReference type="SAM" id="MobiDB-lite"/>
    </source>
</evidence>
<keyword evidence="18" id="KW-1185">Reference proteome</keyword>
<dbReference type="SUPFAM" id="SSF57903">
    <property type="entry name" value="FYVE/PHD zinc finger"/>
    <property type="match status" value="1"/>
</dbReference>
<dbReference type="Gene3D" id="2.170.270.10">
    <property type="entry name" value="SET domain"/>
    <property type="match status" value="1"/>
</dbReference>
<evidence type="ECO:0000256" key="10">
    <source>
        <dbReference type="ARBA" id="ARBA00022853"/>
    </source>
</evidence>
<evidence type="ECO:0000256" key="9">
    <source>
        <dbReference type="ARBA" id="ARBA00022833"/>
    </source>
</evidence>
<evidence type="ECO:0000313" key="18">
    <source>
        <dbReference type="Proteomes" id="UP001626550"/>
    </source>
</evidence>
<keyword evidence="8 12" id="KW-0863">Zinc-finger</keyword>
<dbReference type="InterPro" id="IPR011011">
    <property type="entry name" value="Znf_FYVE_PHD"/>
</dbReference>
<dbReference type="GO" id="GO:0032259">
    <property type="term" value="P:methylation"/>
    <property type="evidence" value="ECO:0007669"/>
    <property type="project" value="UniProtKB-KW"/>
</dbReference>
<dbReference type="InterPro" id="IPR001965">
    <property type="entry name" value="Znf_PHD"/>
</dbReference>
<reference evidence="17 18" key="1">
    <citation type="submission" date="2024-11" db="EMBL/GenBank/DDBJ databases">
        <title>Adaptive evolution of stress response genes in parasites aligns with host niche diversity.</title>
        <authorList>
            <person name="Hahn C."/>
            <person name="Resl P."/>
        </authorList>
    </citation>
    <scope>NUCLEOTIDE SEQUENCE [LARGE SCALE GENOMIC DNA]</scope>
    <source>
        <strain evidence="17">EGGRZ-B1_66</strain>
        <tissue evidence="17">Body</tissue>
    </source>
</reference>
<dbReference type="Proteomes" id="UP001626550">
    <property type="component" value="Unassembled WGS sequence"/>
</dbReference>
<dbReference type="Pfam" id="PF17982">
    <property type="entry name" value="C5HCH"/>
    <property type="match status" value="1"/>
</dbReference>
<dbReference type="GO" id="GO:0008168">
    <property type="term" value="F:methyltransferase activity"/>
    <property type="evidence" value="ECO:0007669"/>
    <property type="project" value="UniProtKB-KW"/>
</dbReference>
<feature type="compositionally biased region" description="Basic residues" evidence="13">
    <location>
        <begin position="452"/>
        <end position="461"/>
    </location>
</feature>
<sequence>MYVNYLWKRDLPMLSESVDRLPDDQLIPPSSPDTKKSRNSSDSETNILKRVLQLFTALEENSYSEAALQLLPSVREEWPQSECNCHNSESQCTVKNECPNALNKVECNANNCAARDKGCVNRSMTEFQADETVRIKVAPVKTLNRGYGLRTDDEIDPGALVLELMGEVVTHAEANQCLVKSLQNKNHEPWTPEDSTGEAFLIHLTHQLSIDFTNSGNLSRLINHSCDPNLRAVSASPQSPKKKESRAQSPSPDKPARKVCKTLASNVNSEATQLMAKPSAGRKEKVKEEMEQHKEGDELHEDFCFRCGDGGELILCDKTTCSKAYHLNCVGLAKPPSGIWYCPWHYCDDCGRPSSRMCWRCPNSFCEKHGQDESKINVEKLDEERWEQARGLLTIVGVGEEMEADIALRNMPIILSCRWICADHKDLNISGSGSKPVLALKTEDDDENATPRPKKRKTLVS</sequence>
<dbReference type="InterPro" id="IPR046341">
    <property type="entry name" value="SET_dom_sf"/>
</dbReference>
<name>A0ABD2QFW1_9PLAT</name>
<dbReference type="SMART" id="SM00317">
    <property type="entry name" value="SET"/>
    <property type="match status" value="1"/>
</dbReference>
<keyword evidence="9" id="KW-0862">Zinc</keyword>
<dbReference type="GO" id="GO:0006325">
    <property type="term" value="P:chromatin organization"/>
    <property type="evidence" value="ECO:0007669"/>
    <property type="project" value="UniProtKB-KW"/>
</dbReference>
<evidence type="ECO:0000256" key="8">
    <source>
        <dbReference type="ARBA" id="ARBA00022771"/>
    </source>
</evidence>
<feature type="domain" description="AWS" evidence="16">
    <location>
        <begin position="78"/>
        <end position="128"/>
    </location>
</feature>
<evidence type="ECO:0000256" key="2">
    <source>
        <dbReference type="ARBA" id="ARBA00004286"/>
    </source>
</evidence>
<keyword evidence="5" id="KW-0808">Transferase</keyword>
<keyword evidence="11" id="KW-0539">Nucleus</keyword>
<dbReference type="GO" id="GO:0005694">
    <property type="term" value="C:chromosome"/>
    <property type="evidence" value="ECO:0007669"/>
    <property type="project" value="UniProtKB-SubCell"/>
</dbReference>
<dbReference type="InterPro" id="IPR059153">
    <property type="entry name" value="NSD_PHD-1st"/>
</dbReference>
<dbReference type="FunFam" id="3.30.40.10:FF:000025">
    <property type="entry name" value="Histone-lysine N-methyltransferase"/>
    <property type="match status" value="1"/>
</dbReference>
<dbReference type="PROSITE" id="PS50280">
    <property type="entry name" value="SET"/>
    <property type="match status" value="1"/>
</dbReference>
<dbReference type="Gene3D" id="3.30.40.10">
    <property type="entry name" value="Zinc/RING finger domain, C3HC4 (zinc finger)"/>
    <property type="match status" value="1"/>
</dbReference>
<feature type="domain" description="PHD-type" evidence="14">
    <location>
        <begin position="301"/>
        <end position="348"/>
    </location>
</feature>
<protein>
    <submittedName>
        <fullName evidence="17">Histone-lysine N-methyltransferase NSD3</fullName>
    </submittedName>
</protein>
<evidence type="ECO:0000256" key="3">
    <source>
        <dbReference type="ARBA" id="ARBA00022454"/>
    </source>
</evidence>
<keyword evidence="6" id="KW-0949">S-adenosyl-L-methionine</keyword>
<evidence type="ECO:0000313" key="17">
    <source>
        <dbReference type="EMBL" id="KAL3317256.1"/>
    </source>
</evidence>
<dbReference type="SMART" id="SM00249">
    <property type="entry name" value="PHD"/>
    <property type="match status" value="1"/>
</dbReference>
<dbReference type="InterPro" id="IPR041306">
    <property type="entry name" value="C5HCH"/>
</dbReference>
<evidence type="ECO:0000256" key="7">
    <source>
        <dbReference type="ARBA" id="ARBA00022723"/>
    </source>
</evidence>
<evidence type="ECO:0000256" key="11">
    <source>
        <dbReference type="ARBA" id="ARBA00023242"/>
    </source>
</evidence>